<sequence length="33" mass="3796">MAKRITTKIGDIFSVELDNGNKKYYSNYGLLDK</sequence>
<protein>
    <submittedName>
        <fullName evidence="1">Uncharacterized protein</fullName>
    </submittedName>
</protein>
<keyword evidence="2" id="KW-1185">Reference proteome</keyword>
<dbReference type="Proteomes" id="UP000199242">
    <property type="component" value="Unassembled WGS sequence"/>
</dbReference>
<name>A0ABY0QZ85_9FLAO</name>
<gene>
    <name evidence="1" type="ORF">SAMN05216273_11489</name>
</gene>
<evidence type="ECO:0000313" key="1">
    <source>
        <dbReference type="EMBL" id="SDM14559.1"/>
    </source>
</evidence>
<proteinExistence type="predicted"/>
<comment type="caution">
    <text evidence="1">The sequence shown here is derived from an EMBL/GenBank/DDBJ whole genome shotgun (WGS) entry which is preliminary data.</text>
</comment>
<evidence type="ECO:0000313" key="2">
    <source>
        <dbReference type="Proteomes" id="UP000199242"/>
    </source>
</evidence>
<organism evidence="1 2">
    <name type="scientific">Chryseobacterium taihuense</name>
    <dbReference type="NCBI Taxonomy" id="1141221"/>
    <lineage>
        <taxon>Bacteria</taxon>
        <taxon>Pseudomonadati</taxon>
        <taxon>Bacteroidota</taxon>
        <taxon>Flavobacteriia</taxon>
        <taxon>Flavobacteriales</taxon>
        <taxon>Weeksellaceae</taxon>
        <taxon>Chryseobacterium group</taxon>
        <taxon>Chryseobacterium</taxon>
    </lineage>
</organism>
<dbReference type="EMBL" id="FNHD01000014">
    <property type="protein sequence ID" value="SDM14559.1"/>
    <property type="molecule type" value="Genomic_DNA"/>
</dbReference>
<reference evidence="1 2" key="1">
    <citation type="submission" date="2016-10" db="EMBL/GenBank/DDBJ databases">
        <authorList>
            <person name="Varghese N."/>
            <person name="Submissions S."/>
        </authorList>
    </citation>
    <scope>NUCLEOTIDE SEQUENCE [LARGE SCALE GENOMIC DNA]</scope>
    <source>
        <strain evidence="1 2">CGMCC 1.10941</strain>
    </source>
</reference>
<accession>A0ABY0QZ85</accession>